<dbReference type="AlphaFoldDB" id="X1QZV2"/>
<name>X1QZV2_9ZZZZ</name>
<accession>X1QZV2</accession>
<protein>
    <submittedName>
        <fullName evidence="2">Uncharacterized protein</fullName>
    </submittedName>
</protein>
<sequence>MEDQFVNWRNHRWYFDADYVEREVAPILANLIAKHGSMVDDTYAYIFQGKAKQYIIRFPHWGGTRWNPRVPTERPKKTDPAQKKLEAEMKSG</sequence>
<evidence type="ECO:0000313" key="2">
    <source>
        <dbReference type="EMBL" id="GAI74052.1"/>
    </source>
</evidence>
<dbReference type="EMBL" id="BARW01010219">
    <property type="protein sequence ID" value="GAI74052.1"/>
    <property type="molecule type" value="Genomic_DNA"/>
</dbReference>
<gene>
    <name evidence="2" type="ORF">S12H4_20227</name>
</gene>
<feature type="compositionally biased region" description="Basic and acidic residues" evidence="1">
    <location>
        <begin position="71"/>
        <end position="92"/>
    </location>
</feature>
<evidence type="ECO:0000256" key="1">
    <source>
        <dbReference type="SAM" id="MobiDB-lite"/>
    </source>
</evidence>
<organism evidence="2">
    <name type="scientific">marine sediment metagenome</name>
    <dbReference type="NCBI Taxonomy" id="412755"/>
    <lineage>
        <taxon>unclassified sequences</taxon>
        <taxon>metagenomes</taxon>
        <taxon>ecological metagenomes</taxon>
    </lineage>
</organism>
<feature type="region of interest" description="Disordered" evidence="1">
    <location>
        <begin position="66"/>
        <end position="92"/>
    </location>
</feature>
<comment type="caution">
    <text evidence="2">The sequence shown here is derived from an EMBL/GenBank/DDBJ whole genome shotgun (WGS) entry which is preliminary data.</text>
</comment>
<reference evidence="2" key="1">
    <citation type="journal article" date="2014" name="Front. Microbiol.">
        <title>High frequency of phylogenetically diverse reductive dehalogenase-homologous genes in deep subseafloor sedimentary metagenomes.</title>
        <authorList>
            <person name="Kawai M."/>
            <person name="Futagami T."/>
            <person name="Toyoda A."/>
            <person name="Takaki Y."/>
            <person name="Nishi S."/>
            <person name="Hori S."/>
            <person name="Arai W."/>
            <person name="Tsubouchi T."/>
            <person name="Morono Y."/>
            <person name="Uchiyama I."/>
            <person name="Ito T."/>
            <person name="Fujiyama A."/>
            <person name="Inagaki F."/>
            <person name="Takami H."/>
        </authorList>
    </citation>
    <scope>NUCLEOTIDE SEQUENCE</scope>
    <source>
        <strain evidence="2">Expedition CK06-06</strain>
    </source>
</reference>
<proteinExistence type="predicted"/>